<evidence type="ECO:0000313" key="11">
    <source>
        <dbReference type="Proteomes" id="UP001165780"/>
    </source>
</evidence>
<dbReference type="PROSITE" id="PS51221">
    <property type="entry name" value="TTL"/>
    <property type="match status" value="1"/>
</dbReference>
<keyword evidence="2" id="KW-0963">Cytoplasm</keyword>
<keyword evidence="4" id="KW-0547">Nucleotide-binding</keyword>
<dbReference type="Pfam" id="PF03133">
    <property type="entry name" value="TTL"/>
    <property type="match status" value="1"/>
</dbReference>
<feature type="compositionally biased region" description="Polar residues" evidence="9">
    <location>
        <begin position="1239"/>
        <end position="1255"/>
    </location>
</feature>
<dbReference type="InterPro" id="IPR027841">
    <property type="entry name" value="IL-17_rcpt_C/E_N"/>
</dbReference>
<dbReference type="GO" id="GO:0005524">
    <property type="term" value="F:ATP binding"/>
    <property type="evidence" value="ECO:0007669"/>
    <property type="project" value="UniProtKB-KW"/>
</dbReference>
<dbReference type="KEGG" id="ppad:109265751"/>
<feature type="domain" description="Interleukin-17 receptor C/E N-terminal" evidence="10">
    <location>
        <begin position="829"/>
        <end position="1084"/>
    </location>
</feature>
<evidence type="ECO:0000256" key="3">
    <source>
        <dbReference type="ARBA" id="ARBA00022598"/>
    </source>
</evidence>
<dbReference type="GO" id="GO:0060271">
    <property type="term" value="P:cilium assembly"/>
    <property type="evidence" value="ECO:0007669"/>
    <property type="project" value="TreeGrafter"/>
</dbReference>
<dbReference type="Pfam" id="PF15037">
    <property type="entry name" value="IL17_R_N"/>
    <property type="match status" value="1"/>
</dbReference>
<evidence type="ECO:0000313" key="12">
    <source>
        <dbReference type="RefSeq" id="XP_019302810.2"/>
    </source>
</evidence>
<accession>A0A9V1FHH5</accession>
<evidence type="ECO:0000256" key="1">
    <source>
        <dbReference type="ARBA" id="ARBA00004611"/>
    </source>
</evidence>
<feature type="region of interest" description="Disordered" evidence="9">
    <location>
        <begin position="252"/>
        <end position="277"/>
    </location>
</feature>
<dbReference type="FunFam" id="3.30.470.20:FF:000032">
    <property type="entry name" value="tubulin monoglycylase TTLL3 isoform X2"/>
    <property type="match status" value="1"/>
</dbReference>
<evidence type="ECO:0000256" key="4">
    <source>
        <dbReference type="ARBA" id="ARBA00022741"/>
    </source>
</evidence>
<name>A0A9V1FHH5_PANPR</name>
<feature type="region of interest" description="Disordered" evidence="9">
    <location>
        <begin position="1"/>
        <end position="62"/>
    </location>
</feature>
<feature type="compositionally biased region" description="Polar residues" evidence="9">
    <location>
        <begin position="1193"/>
        <end position="1210"/>
    </location>
</feature>
<evidence type="ECO:0000256" key="5">
    <source>
        <dbReference type="ARBA" id="ARBA00022840"/>
    </source>
</evidence>
<comment type="subcellular location">
    <subcellularLocation>
        <location evidence="1">Cytoplasm</location>
        <location evidence="1">Cytoskeleton</location>
        <location evidence="1">Flagellum axoneme</location>
    </subcellularLocation>
</comment>
<dbReference type="RefSeq" id="XP_019302810.2">
    <property type="nucleotide sequence ID" value="XM_019447265.2"/>
</dbReference>
<keyword evidence="6" id="KW-0969">Cilium</keyword>
<reference evidence="12" key="1">
    <citation type="submission" date="2025-08" db="UniProtKB">
        <authorList>
            <consortium name="RefSeq"/>
        </authorList>
    </citation>
    <scope>IDENTIFICATION</scope>
    <source>
        <tissue evidence="12">Whole blood</tissue>
    </source>
</reference>
<keyword evidence="11" id="KW-1185">Reference proteome</keyword>
<keyword evidence="7" id="KW-0206">Cytoskeleton</keyword>
<dbReference type="GO" id="GO:0070736">
    <property type="term" value="F:protein-glycine ligase activity, initiating"/>
    <property type="evidence" value="ECO:0007669"/>
    <property type="project" value="TreeGrafter"/>
</dbReference>
<dbReference type="SUPFAM" id="SSF56059">
    <property type="entry name" value="Glutathione synthetase ATP-binding domain-like"/>
    <property type="match status" value="1"/>
</dbReference>
<dbReference type="AlphaFoldDB" id="A0A9V1FHH5"/>
<evidence type="ECO:0000256" key="6">
    <source>
        <dbReference type="ARBA" id="ARBA00022846"/>
    </source>
</evidence>
<proteinExistence type="predicted"/>
<dbReference type="PANTHER" id="PTHR45870:SF3">
    <property type="entry name" value="PROTEIN MONOGLYCYLASE TTLL8"/>
    <property type="match status" value="1"/>
</dbReference>
<evidence type="ECO:0000256" key="7">
    <source>
        <dbReference type="ARBA" id="ARBA00023212"/>
    </source>
</evidence>
<feature type="region of interest" description="Disordered" evidence="9">
    <location>
        <begin position="654"/>
        <end position="674"/>
    </location>
</feature>
<evidence type="ECO:0000256" key="2">
    <source>
        <dbReference type="ARBA" id="ARBA00022490"/>
    </source>
</evidence>
<evidence type="ECO:0000256" key="8">
    <source>
        <dbReference type="ARBA" id="ARBA00048944"/>
    </source>
</evidence>
<sequence length="1255" mass="140060">MPSLTPPLLAGTRADARRGELPEVGMEPGERRRLSSASLEGDLREENKLKRGISQDLTSSPKSDRYKIARQLTEKAIKEKKIFSIYGHYPVIRAALRRKGWVEKKYHFLPKVLLNVDDDGVGVTEQKRAEGRENQEAASEKTDDIHDVMSRLVKNEMPYFLWTIKRHVVDYHSLSCDQMLNHYGKTASFTTKIGLCVNMRNLPWYVQADPDSFFPRCYGLCTENEKQEFLDDFRRTVASSILKWVVRHHKCGSSGEAGDRGPGSKKVPENAESKPMGLSGELVDTACKVCQAYLGQLEHEDIDVSKDAAQDLTEDEWKDLTQQYYSLVDGGAFISNSRNHFSQCQALLNKITSVNPQTEIDGLRNVWIIKPAAKSRGRDIVCMNRVEDILQLVTTDHPSARDNKWVVQKYIETPLLIYDTKFDIRQWFLVTDWNPLTIWFYKESYLRFSTQRFSLDNLDSAIHLCNNSIQKHLKNDEERSPLLPYHNMWTSTRFQEYLQKRGHGAVWASVIYPAMKRAVANTMRGVQDHVEPRKNSFELYGADFILGRDFQPWLIEINSSPTMHASTPVTAQLCAQVQEDTIKVVVGRKVDRNCDVGNFELLWRQPAVEPPPFHGSDLCVEGVGVRRAGKQMPPISGANCPSALLDPQPLKVRSPSAVPGPAPGRPPTAVRGDLRPDDAQALACTLPAPLKRPAERRCEAQSARKSAVPTRDFQLADGQAPKIRLPKAESDRRSGADTVSARARPAVLPSVKAPEGALFQPLTPPGNILSSFCRQSPSSMSRSILEALTLSTAMRCAPHDGCSLLLRVQASLTLHESLRGLEACSMSLDTQETQCQSVRVSRASRRLHVGQQLQVHFECFEVSVAQSLYVTLRTVPHFCGVRLDQQYHVEDCRDQDVGRNLPFCFAGKFSYWVDRGRKVILVQVPEALADSDYYVRLCLKWFTCEDVGAPVRVTVNRVSRAVSLPYSRELPCLCLEGWSATPDAVRMQACPFENDTEALWDAIRYHPRSQALSWEPACPVSGHVSLCWRPEPGALCHELEHSGRPARGRVQYPLVDRQPQLCLKFSTGRGFWVRCPFERLGFPAWKMTVRPAASQGHLRVTFFSPGAASFKVHLCHQRKMWPPACHPAIQATPLPPASGGFMADSAVAFVDIPRDEACAPSTCIQGWRTDVHFSTPQQLCDLQCTPRGAFQSSLGPHSSAKIPSSRSQAKGATVTPEGPYLGRGSTACQPGDLGADPSHCQNLHATPAATQGTAD</sequence>
<dbReference type="GeneID" id="109265751"/>
<dbReference type="InterPro" id="IPR004344">
    <property type="entry name" value="TTL/TTLL_fam"/>
</dbReference>
<dbReference type="GO" id="GO:0005930">
    <property type="term" value="C:axoneme"/>
    <property type="evidence" value="ECO:0007669"/>
    <property type="project" value="TreeGrafter"/>
</dbReference>
<evidence type="ECO:0000259" key="10">
    <source>
        <dbReference type="Pfam" id="PF15037"/>
    </source>
</evidence>
<organism evidence="11 12">
    <name type="scientific">Panthera pardus</name>
    <name type="common">Leopard</name>
    <name type="synonym">Felis pardus</name>
    <dbReference type="NCBI Taxonomy" id="9691"/>
    <lineage>
        <taxon>Eukaryota</taxon>
        <taxon>Metazoa</taxon>
        <taxon>Chordata</taxon>
        <taxon>Craniata</taxon>
        <taxon>Vertebrata</taxon>
        <taxon>Euteleostomi</taxon>
        <taxon>Mammalia</taxon>
        <taxon>Eutheria</taxon>
        <taxon>Laurasiatheria</taxon>
        <taxon>Carnivora</taxon>
        <taxon>Feliformia</taxon>
        <taxon>Felidae</taxon>
        <taxon>Pantherinae</taxon>
        <taxon>Panthera</taxon>
    </lineage>
</organism>
<gene>
    <name evidence="12" type="primary">TTLL8</name>
</gene>
<dbReference type="CTD" id="164714"/>
<dbReference type="Proteomes" id="UP001165780">
    <property type="component" value="Unplaced"/>
</dbReference>
<comment type="catalytic activity">
    <reaction evidence="8">
        <text>L-glutamyl-[protein] + glycine + ATP = glycyl-L-glutamyl-[protein] + ADP + phosphate + H(+)</text>
        <dbReference type="Rhea" id="RHEA:67180"/>
        <dbReference type="Rhea" id="RHEA-COMP:10208"/>
        <dbReference type="Rhea" id="RHEA-COMP:17207"/>
        <dbReference type="ChEBI" id="CHEBI:15378"/>
        <dbReference type="ChEBI" id="CHEBI:29973"/>
        <dbReference type="ChEBI" id="CHEBI:30616"/>
        <dbReference type="ChEBI" id="CHEBI:43474"/>
        <dbReference type="ChEBI" id="CHEBI:57305"/>
        <dbReference type="ChEBI" id="CHEBI:167890"/>
        <dbReference type="ChEBI" id="CHEBI:456216"/>
    </reaction>
    <physiologicalReaction direction="left-to-right" evidence="8">
        <dbReference type="Rhea" id="RHEA:67181"/>
    </physiologicalReaction>
</comment>
<feature type="region of interest" description="Disordered" evidence="9">
    <location>
        <begin position="1193"/>
        <end position="1255"/>
    </location>
</feature>
<keyword evidence="6" id="KW-0282">Flagellum</keyword>
<dbReference type="GO" id="GO:0015630">
    <property type="term" value="C:microtubule cytoskeleton"/>
    <property type="evidence" value="ECO:0007669"/>
    <property type="project" value="TreeGrafter"/>
</dbReference>
<dbReference type="GO" id="GO:0003341">
    <property type="term" value="P:cilium movement"/>
    <property type="evidence" value="ECO:0007669"/>
    <property type="project" value="TreeGrafter"/>
</dbReference>
<dbReference type="Gene3D" id="3.30.470.20">
    <property type="entry name" value="ATP-grasp fold, B domain"/>
    <property type="match status" value="1"/>
</dbReference>
<dbReference type="PANTHER" id="PTHR45870">
    <property type="entry name" value="TUBULIN MONOGLYCYLASE TTLL3"/>
    <property type="match status" value="1"/>
</dbReference>
<protein>
    <submittedName>
        <fullName evidence="12">LOW QUALITY PROTEIN: protein monoglycylase TTLL8</fullName>
    </submittedName>
</protein>
<evidence type="ECO:0000256" key="9">
    <source>
        <dbReference type="SAM" id="MobiDB-lite"/>
    </source>
</evidence>
<keyword evidence="5" id="KW-0067">ATP-binding</keyword>
<keyword evidence="6" id="KW-0966">Cell projection</keyword>
<keyword evidence="3" id="KW-0436">Ligase</keyword>
<dbReference type="InterPro" id="IPR051437">
    <property type="entry name" value="TTLL_monoglycylase"/>
</dbReference>